<dbReference type="InterPro" id="IPR022764">
    <property type="entry name" value="Peptidase_S54_rhomboid_dom"/>
</dbReference>
<evidence type="ECO:0000256" key="6">
    <source>
        <dbReference type="SAM" id="Phobius"/>
    </source>
</evidence>
<dbReference type="SUPFAM" id="SSF144091">
    <property type="entry name" value="Rhomboid-like"/>
    <property type="match status" value="1"/>
</dbReference>
<evidence type="ECO:0000313" key="9">
    <source>
        <dbReference type="Proteomes" id="UP000594638"/>
    </source>
</evidence>
<dbReference type="AlphaFoldDB" id="A0A8S0R210"/>
<dbReference type="Gene3D" id="1.20.1540.10">
    <property type="entry name" value="Rhomboid-like"/>
    <property type="match status" value="1"/>
</dbReference>
<dbReference type="EMBL" id="CACTIH010002071">
    <property type="protein sequence ID" value="CAA2972830.1"/>
    <property type="molecule type" value="Genomic_DNA"/>
</dbReference>
<dbReference type="InterPro" id="IPR035952">
    <property type="entry name" value="Rhomboid-like_sf"/>
</dbReference>
<organism evidence="8 9">
    <name type="scientific">Olea europaea subsp. europaea</name>
    <dbReference type="NCBI Taxonomy" id="158383"/>
    <lineage>
        <taxon>Eukaryota</taxon>
        <taxon>Viridiplantae</taxon>
        <taxon>Streptophyta</taxon>
        <taxon>Embryophyta</taxon>
        <taxon>Tracheophyta</taxon>
        <taxon>Spermatophyta</taxon>
        <taxon>Magnoliopsida</taxon>
        <taxon>eudicotyledons</taxon>
        <taxon>Gunneridae</taxon>
        <taxon>Pentapetalae</taxon>
        <taxon>asterids</taxon>
        <taxon>lamiids</taxon>
        <taxon>Lamiales</taxon>
        <taxon>Oleaceae</taxon>
        <taxon>Oleeae</taxon>
        <taxon>Olea</taxon>
    </lineage>
</organism>
<evidence type="ECO:0000256" key="2">
    <source>
        <dbReference type="ARBA" id="ARBA00009045"/>
    </source>
</evidence>
<evidence type="ECO:0000256" key="4">
    <source>
        <dbReference type="ARBA" id="ARBA00022989"/>
    </source>
</evidence>
<dbReference type="InterPro" id="IPR050925">
    <property type="entry name" value="Rhomboid_protease_S54"/>
</dbReference>
<sequence length="240" mass="26236">MSRWNGWISIQSKVLYPQQFHSGPSTPIHLITVTTALRLGNTVLQRRRLQPGFHLHSSVKDVMVFNGSGSIFFLQPIISIYCTSPYTSRALILGSLHQQSYKRRVEATYIILSACNYCASDGQCYSLNSVGPTVEKICGPRRYLTIYIASAGATPAVSASGAIFGLVGSFAMFVLRHRGMFKGSEGYRKYIAQVIMLNKAFGLLSEGIDNWGHVGGFIGGAAVSWLLSPTWKVESVSCNG</sequence>
<dbReference type="Gramene" id="OE9A015267T1">
    <property type="protein sequence ID" value="OE9A015267C1"/>
    <property type="gene ID" value="OE9A015267"/>
</dbReference>
<dbReference type="OrthoDB" id="418595at2759"/>
<evidence type="ECO:0000256" key="3">
    <source>
        <dbReference type="ARBA" id="ARBA00022692"/>
    </source>
</evidence>
<comment type="subcellular location">
    <subcellularLocation>
        <location evidence="1">Membrane</location>
        <topology evidence="1">Multi-pass membrane protein</topology>
    </subcellularLocation>
</comment>
<dbReference type="GO" id="GO:0004252">
    <property type="term" value="F:serine-type endopeptidase activity"/>
    <property type="evidence" value="ECO:0007669"/>
    <property type="project" value="InterPro"/>
</dbReference>
<protein>
    <submittedName>
        <fullName evidence="8">RHOMBOID 10, chloroplastic</fullName>
    </submittedName>
</protein>
<gene>
    <name evidence="8" type="ORF">OLEA9_A015267</name>
</gene>
<keyword evidence="9" id="KW-1185">Reference proteome</keyword>
<proteinExistence type="inferred from homology"/>
<evidence type="ECO:0000256" key="5">
    <source>
        <dbReference type="ARBA" id="ARBA00023136"/>
    </source>
</evidence>
<name>A0A8S0R210_OLEEU</name>
<keyword evidence="5 6" id="KW-0472">Membrane</keyword>
<evidence type="ECO:0000313" key="8">
    <source>
        <dbReference type="EMBL" id="CAA2972830.1"/>
    </source>
</evidence>
<comment type="caution">
    <text evidence="8">The sequence shown here is derived from an EMBL/GenBank/DDBJ whole genome shotgun (WGS) entry which is preliminary data.</text>
</comment>
<keyword evidence="3 6" id="KW-0812">Transmembrane</keyword>
<keyword evidence="4 6" id="KW-1133">Transmembrane helix</keyword>
<feature type="domain" description="Peptidase S54 rhomboid" evidence="7">
    <location>
        <begin position="125"/>
        <end position="229"/>
    </location>
</feature>
<reference evidence="8 9" key="1">
    <citation type="submission" date="2019-12" db="EMBL/GenBank/DDBJ databases">
        <authorList>
            <person name="Alioto T."/>
            <person name="Alioto T."/>
            <person name="Gomez Garrido J."/>
        </authorList>
    </citation>
    <scope>NUCLEOTIDE SEQUENCE [LARGE SCALE GENOMIC DNA]</scope>
</reference>
<dbReference type="GO" id="GO:0031969">
    <property type="term" value="C:chloroplast membrane"/>
    <property type="evidence" value="ECO:0007669"/>
    <property type="project" value="TreeGrafter"/>
</dbReference>
<evidence type="ECO:0000256" key="1">
    <source>
        <dbReference type="ARBA" id="ARBA00004141"/>
    </source>
</evidence>
<dbReference type="Proteomes" id="UP000594638">
    <property type="component" value="Unassembled WGS sequence"/>
</dbReference>
<feature type="transmembrane region" description="Helical" evidence="6">
    <location>
        <begin position="146"/>
        <end position="175"/>
    </location>
</feature>
<comment type="similarity">
    <text evidence="2">Belongs to the peptidase S54 family.</text>
</comment>
<accession>A0A8S0R210</accession>
<evidence type="ECO:0000259" key="7">
    <source>
        <dbReference type="Pfam" id="PF01694"/>
    </source>
</evidence>
<dbReference type="PANTHER" id="PTHR43731:SF26">
    <property type="entry name" value="RHOMBOID-LIKE PROTEIN 10, CHLOROPLASTIC"/>
    <property type="match status" value="1"/>
</dbReference>
<dbReference type="Pfam" id="PF01694">
    <property type="entry name" value="Rhomboid"/>
    <property type="match status" value="1"/>
</dbReference>
<dbReference type="PANTHER" id="PTHR43731">
    <property type="entry name" value="RHOMBOID PROTEASE"/>
    <property type="match status" value="1"/>
</dbReference>